<accession>A0AAE3CJA7</accession>
<dbReference type="AlphaFoldDB" id="A0AAE3CJA7"/>
<name>A0AAE3CJA7_9PROT</name>
<feature type="transmembrane region" description="Helical" evidence="2">
    <location>
        <begin position="24"/>
        <end position="46"/>
    </location>
</feature>
<comment type="caution">
    <text evidence="4">The sequence shown here is derived from an EMBL/GenBank/DDBJ whole genome shotgun (WGS) entry which is preliminary data.</text>
</comment>
<dbReference type="Pfam" id="PF13240">
    <property type="entry name" value="Zn_Ribbon_1"/>
    <property type="match status" value="1"/>
</dbReference>
<keyword evidence="2" id="KW-0812">Transmembrane</keyword>
<feature type="transmembrane region" description="Helical" evidence="2">
    <location>
        <begin position="222"/>
        <end position="244"/>
    </location>
</feature>
<feature type="transmembrane region" description="Helical" evidence="2">
    <location>
        <begin position="92"/>
        <end position="123"/>
    </location>
</feature>
<dbReference type="EMBL" id="JAAXYO010000048">
    <property type="protein sequence ID" value="MBU2787596.1"/>
    <property type="molecule type" value="Genomic_DNA"/>
</dbReference>
<protein>
    <submittedName>
        <fullName evidence="4">Zinc ribbon domain-containing protein</fullName>
    </submittedName>
</protein>
<keyword evidence="5" id="KW-1185">Reference proteome</keyword>
<reference evidence="4" key="1">
    <citation type="journal article" date="2021" name="ISME J.">
        <title>Genomic evolution of the class Acidithiobacillia: deep-branching Proteobacteria living in extreme acidic conditions.</title>
        <authorList>
            <person name="Moya-Beltran A."/>
            <person name="Beard S."/>
            <person name="Rojas-Villalobos C."/>
            <person name="Issotta F."/>
            <person name="Gallardo Y."/>
            <person name="Ulloa R."/>
            <person name="Giaveno A."/>
            <person name="Degli Esposti M."/>
            <person name="Johnson D.B."/>
            <person name="Quatrini R."/>
        </authorList>
    </citation>
    <scope>NUCLEOTIDE SEQUENCE</scope>
    <source>
        <strain evidence="4">VAN18-1</strain>
    </source>
</reference>
<feature type="region of interest" description="Disordered" evidence="1">
    <location>
        <begin position="334"/>
        <end position="359"/>
    </location>
</feature>
<dbReference type="InterPro" id="IPR026870">
    <property type="entry name" value="Zinc_ribbon_dom"/>
</dbReference>
<feature type="domain" description="Zinc-ribbon" evidence="3">
    <location>
        <begin position="369"/>
        <end position="391"/>
    </location>
</feature>
<evidence type="ECO:0000259" key="3">
    <source>
        <dbReference type="Pfam" id="PF13240"/>
    </source>
</evidence>
<feature type="transmembrane region" description="Helical" evidence="2">
    <location>
        <begin position="53"/>
        <end position="72"/>
    </location>
</feature>
<keyword evidence="2" id="KW-1133">Transmembrane helix</keyword>
<organism evidence="4 5">
    <name type="scientific">Igneacidithiobacillus copahuensis</name>
    <dbReference type="NCBI Taxonomy" id="2724909"/>
    <lineage>
        <taxon>Bacteria</taxon>
        <taxon>Pseudomonadati</taxon>
        <taxon>Pseudomonadota</taxon>
        <taxon>Acidithiobacillia</taxon>
        <taxon>Acidithiobacillales</taxon>
        <taxon>Acidithiobacillaceae</taxon>
        <taxon>Igneacidithiobacillus</taxon>
    </lineage>
</organism>
<evidence type="ECO:0000256" key="1">
    <source>
        <dbReference type="SAM" id="MobiDB-lite"/>
    </source>
</evidence>
<feature type="transmembrane region" description="Helical" evidence="2">
    <location>
        <begin position="135"/>
        <end position="168"/>
    </location>
</feature>
<evidence type="ECO:0000256" key="2">
    <source>
        <dbReference type="SAM" id="Phobius"/>
    </source>
</evidence>
<evidence type="ECO:0000313" key="4">
    <source>
        <dbReference type="EMBL" id="MBU2787596.1"/>
    </source>
</evidence>
<keyword evidence="2" id="KW-0472">Membrane</keyword>
<dbReference type="Proteomes" id="UP001197378">
    <property type="component" value="Unassembled WGS sequence"/>
</dbReference>
<proteinExistence type="predicted"/>
<sequence>MQQKQIAGGLDLSILTKALAGLTYWRPLAIFALANFVGLACLVLLSAAKSVPLTLLGGLVWLVLSGAGYLGAGHSMVAVVEERSPPAILESLLFGIFTLPRFIGLVIIEFLLILAVLIIEIILLEICRIPALGGLLSLGILPALFLVNVGLVVGVMVMFGLTGPALWFGETVSGALSHLLAVARGRPGATLFLLLLLGILGVLLGALLLAIGGYALSLTATFAGGILNTSSVLLSDLLGVFPWFPGSSLDAMSGWSSGGGAYVLQPSFNDHVYVLSGLLTAATFGILVAAIPNNVMMLGLAYVYQRSVQEVDRSAGDRIIGGVVSKVSEMREKTQQAAASVRKPKPSGEETESPTHAVDTAAAQPGASFCKGCGAKLQEGDQFCGECGRPVS</sequence>
<evidence type="ECO:0000313" key="5">
    <source>
        <dbReference type="Proteomes" id="UP001197378"/>
    </source>
</evidence>
<feature type="transmembrane region" description="Helical" evidence="2">
    <location>
        <begin position="188"/>
        <end position="210"/>
    </location>
</feature>
<gene>
    <name evidence="4" type="ORF">HFQ13_05140</name>
</gene>